<sequence length="355" mass="36679">MPAHRSLRSVSLSLAITASLSCGLLSVGTGFASAAPVPPGAGASAEHQASPGQGPVTPVPGAKSSFSATAAGPTITRSEVIDRAKTWVGIGLDYSWTGSHNGYRTDCSGYVSMAWRLGSSLTTDTFAGAGVIESISKGELKAGDALLNDNSGANGHVVLFEKWANSSHTSYIGYEFTSSGVHHREIPYPYFSGYGTFLPVRNKSVIDDVVVPSDPGMTSLTAGEFTGDSKGDLIAVEVETGKLWLYRGPNVGTKSSRTEIGTGGWNDMTNLAAGDLNHDGKDDLVATEKSTGKLFLYKGNGSGAITGIGGRTEIGTGGWNGMTNVFAGDFNGDGIDDIGATEKSTGKLFLYKGNG</sequence>
<dbReference type="InterPro" id="IPR028994">
    <property type="entry name" value="Integrin_alpha_N"/>
</dbReference>
<protein>
    <recommendedName>
        <fullName evidence="8">NlpC/P60 domain-containing protein</fullName>
    </recommendedName>
</protein>
<dbReference type="GO" id="GO:0006508">
    <property type="term" value="P:proteolysis"/>
    <property type="evidence" value="ECO:0007669"/>
    <property type="project" value="UniProtKB-KW"/>
</dbReference>
<evidence type="ECO:0000313" key="9">
    <source>
        <dbReference type="EMBL" id="NEB13831.1"/>
    </source>
</evidence>
<reference evidence="9 10" key="1">
    <citation type="submission" date="2020-01" db="EMBL/GenBank/DDBJ databases">
        <title>Insect and environment-associated Actinomycetes.</title>
        <authorList>
            <person name="Currrie C."/>
            <person name="Chevrette M."/>
            <person name="Carlson C."/>
            <person name="Stubbendieck R."/>
            <person name="Wendt-Pienkowski E."/>
        </authorList>
    </citation>
    <scope>NUCLEOTIDE SEQUENCE [LARGE SCALE GENOMIC DNA]</scope>
    <source>
        <strain evidence="9 10">SID14163</strain>
    </source>
</reference>
<evidence type="ECO:0000256" key="4">
    <source>
        <dbReference type="ARBA" id="ARBA00022801"/>
    </source>
</evidence>
<dbReference type="Gene3D" id="3.90.1720.10">
    <property type="entry name" value="endopeptidase domain like (from Nostoc punctiforme)"/>
    <property type="match status" value="1"/>
</dbReference>
<feature type="region of interest" description="Disordered" evidence="6">
    <location>
        <begin position="37"/>
        <end position="70"/>
    </location>
</feature>
<feature type="non-terminal residue" evidence="9">
    <location>
        <position position="355"/>
    </location>
</feature>
<dbReference type="InterPro" id="IPR013517">
    <property type="entry name" value="FG-GAP"/>
</dbReference>
<evidence type="ECO:0000256" key="1">
    <source>
        <dbReference type="ARBA" id="ARBA00007074"/>
    </source>
</evidence>
<dbReference type="InterPro" id="IPR000064">
    <property type="entry name" value="NLP_P60_dom"/>
</dbReference>
<keyword evidence="3 7" id="KW-0732">Signal</keyword>
<organism evidence="9 10">
    <name type="scientific">Streptomyces coelicoflavus</name>
    <dbReference type="NCBI Taxonomy" id="285562"/>
    <lineage>
        <taxon>Bacteria</taxon>
        <taxon>Bacillati</taxon>
        <taxon>Actinomycetota</taxon>
        <taxon>Actinomycetes</taxon>
        <taxon>Kitasatosporales</taxon>
        <taxon>Streptomycetaceae</taxon>
        <taxon>Streptomyces</taxon>
    </lineage>
</organism>
<dbReference type="EMBL" id="JAAGMA010000916">
    <property type="protein sequence ID" value="NEB13831.1"/>
    <property type="molecule type" value="Genomic_DNA"/>
</dbReference>
<proteinExistence type="inferred from homology"/>
<dbReference type="SUPFAM" id="SSF54001">
    <property type="entry name" value="Cysteine proteinases"/>
    <property type="match status" value="1"/>
</dbReference>
<evidence type="ECO:0000256" key="3">
    <source>
        <dbReference type="ARBA" id="ARBA00022729"/>
    </source>
</evidence>
<evidence type="ECO:0000256" key="6">
    <source>
        <dbReference type="SAM" id="MobiDB-lite"/>
    </source>
</evidence>
<dbReference type="InterPro" id="IPR038765">
    <property type="entry name" value="Papain-like_cys_pep_sf"/>
</dbReference>
<dbReference type="SUPFAM" id="SSF69318">
    <property type="entry name" value="Integrin alpha N-terminal domain"/>
    <property type="match status" value="1"/>
</dbReference>
<evidence type="ECO:0000256" key="2">
    <source>
        <dbReference type="ARBA" id="ARBA00022670"/>
    </source>
</evidence>
<name>A0A7K3PWV9_9ACTN</name>
<dbReference type="PANTHER" id="PTHR44103:SF1">
    <property type="entry name" value="PROPROTEIN CONVERTASE P"/>
    <property type="match status" value="1"/>
</dbReference>
<accession>A0A7K3PWV9</accession>
<dbReference type="PROSITE" id="PS51257">
    <property type="entry name" value="PROKAR_LIPOPROTEIN"/>
    <property type="match status" value="1"/>
</dbReference>
<dbReference type="Proteomes" id="UP000470446">
    <property type="component" value="Unassembled WGS sequence"/>
</dbReference>
<dbReference type="RefSeq" id="WP_203723002.1">
    <property type="nucleotide sequence ID" value="NZ_JAAGMA010000916.1"/>
</dbReference>
<dbReference type="Gene3D" id="2.130.10.130">
    <property type="entry name" value="Integrin alpha, N-terminal"/>
    <property type="match status" value="1"/>
</dbReference>
<dbReference type="AlphaFoldDB" id="A0A7K3PWV9"/>
<comment type="similarity">
    <text evidence="1">Belongs to the peptidase C40 family.</text>
</comment>
<gene>
    <name evidence="9" type="ORF">G3I32_34185</name>
</gene>
<keyword evidence="2" id="KW-0645">Protease</keyword>
<comment type="caution">
    <text evidence="9">The sequence shown here is derived from an EMBL/GenBank/DDBJ whole genome shotgun (WGS) entry which is preliminary data.</text>
</comment>
<keyword evidence="4" id="KW-0378">Hydrolase</keyword>
<evidence type="ECO:0000259" key="8">
    <source>
        <dbReference type="Pfam" id="PF00877"/>
    </source>
</evidence>
<evidence type="ECO:0000256" key="5">
    <source>
        <dbReference type="ARBA" id="ARBA00022807"/>
    </source>
</evidence>
<feature type="domain" description="NlpC/P60" evidence="8">
    <location>
        <begin position="92"/>
        <end position="161"/>
    </location>
</feature>
<feature type="chain" id="PRO_5029598723" description="NlpC/P60 domain-containing protein" evidence="7">
    <location>
        <begin position="35"/>
        <end position="355"/>
    </location>
</feature>
<dbReference type="Pfam" id="PF00877">
    <property type="entry name" value="NLPC_P60"/>
    <property type="match status" value="1"/>
</dbReference>
<dbReference type="PANTHER" id="PTHR44103">
    <property type="entry name" value="PROPROTEIN CONVERTASE P"/>
    <property type="match status" value="1"/>
</dbReference>
<feature type="signal peptide" evidence="7">
    <location>
        <begin position="1"/>
        <end position="34"/>
    </location>
</feature>
<evidence type="ECO:0000313" key="10">
    <source>
        <dbReference type="Proteomes" id="UP000470446"/>
    </source>
</evidence>
<dbReference type="GO" id="GO:0008234">
    <property type="term" value="F:cysteine-type peptidase activity"/>
    <property type="evidence" value="ECO:0007669"/>
    <property type="project" value="UniProtKB-KW"/>
</dbReference>
<evidence type="ECO:0000256" key="7">
    <source>
        <dbReference type="SAM" id="SignalP"/>
    </source>
</evidence>
<dbReference type="Pfam" id="PF13517">
    <property type="entry name" value="FG-GAP_3"/>
    <property type="match status" value="1"/>
</dbReference>
<keyword evidence="5" id="KW-0788">Thiol protease</keyword>